<keyword evidence="2" id="KW-0472">Membrane</keyword>
<evidence type="ECO:0000313" key="4">
    <source>
        <dbReference type="Proteomes" id="UP000187209"/>
    </source>
</evidence>
<evidence type="ECO:0000256" key="2">
    <source>
        <dbReference type="SAM" id="Phobius"/>
    </source>
</evidence>
<dbReference type="Proteomes" id="UP000187209">
    <property type="component" value="Unassembled WGS sequence"/>
</dbReference>
<feature type="compositionally biased region" description="Polar residues" evidence="1">
    <location>
        <begin position="180"/>
        <end position="196"/>
    </location>
</feature>
<reference evidence="3 4" key="1">
    <citation type="submission" date="2016-11" db="EMBL/GenBank/DDBJ databases">
        <title>The macronuclear genome of Stentor coeruleus: a giant cell with tiny introns.</title>
        <authorList>
            <person name="Slabodnick M."/>
            <person name="Ruby J.G."/>
            <person name="Reiff S.B."/>
            <person name="Swart E.C."/>
            <person name="Gosai S."/>
            <person name="Prabakaran S."/>
            <person name="Witkowska E."/>
            <person name="Larue G.E."/>
            <person name="Fisher S."/>
            <person name="Freeman R.M."/>
            <person name="Gunawardena J."/>
            <person name="Chu W."/>
            <person name="Stover N.A."/>
            <person name="Gregory B.D."/>
            <person name="Nowacki M."/>
            <person name="Derisi J."/>
            <person name="Roy S.W."/>
            <person name="Marshall W.F."/>
            <person name="Sood P."/>
        </authorList>
    </citation>
    <scope>NUCLEOTIDE SEQUENCE [LARGE SCALE GENOMIC DNA]</scope>
    <source>
        <strain evidence="3">WM001</strain>
    </source>
</reference>
<feature type="transmembrane region" description="Helical" evidence="2">
    <location>
        <begin position="71"/>
        <end position="91"/>
    </location>
</feature>
<proteinExistence type="predicted"/>
<keyword evidence="2" id="KW-1133">Transmembrane helix</keyword>
<sequence>MYSFAYKKKITSEFLTLVSNKSLELNNENLEKEIKLFNFKKNLGFSGVIAISLLVTIRCDRLVRSFMNTPGRFLIAFVSISYLPFGSWCAVKLETTRKFSTRALECEDKILELSSTLRELKAEENLKSFSNHSNRPDEYQKNQNAKHHVMNQRHFTRFEDNESSSEADSIPKNQPFNFNLSTSSEYVSPSSKLGNQRKSEGFGFNDTDMELRDFFRNDDRDTDEEENHINR</sequence>
<comment type="caution">
    <text evidence="3">The sequence shown here is derived from an EMBL/GenBank/DDBJ whole genome shotgun (WGS) entry which is preliminary data.</text>
</comment>
<keyword evidence="2" id="KW-0812">Transmembrane</keyword>
<organism evidence="3 4">
    <name type="scientific">Stentor coeruleus</name>
    <dbReference type="NCBI Taxonomy" id="5963"/>
    <lineage>
        <taxon>Eukaryota</taxon>
        <taxon>Sar</taxon>
        <taxon>Alveolata</taxon>
        <taxon>Ciliophora</taxon>
        <taxon>Postciliodesmatophora</taxon>
        <taxon>Heterotrichea</taxon>
        <taxon>Heterotrichida</taxon>
        <taxon>Stentoridae</taxon>
        <taxon>Stentor</taxon>
    </lineage>
</organism>
<feature type="transmembrane region" description="Helical" evidence="2">
    <location>
        <begin position="42"/>
        <end position="59"/>
    </location>
</feature>
<dbReference type="AlphaFoldDB" id="A0A1R2BMI7"/>
<accession>A0A1R2BMI7</accession>
<dbReference type="EMBL" id="MPUH01000547">
    <property type="protein sequence ID" value="OMJ77944.1"/>
    <property type="molecule type" value="Genomic_DNA"/>
</dbReference>
<feature type="compositionally biased region" description="Basic and acidic residues" evidence="1">
    <location>
        <begin position="209"/>
        <end position="219"/>
    </location>
</feature>
<protein>
    <submittedName>
        <fullName evidence="3">Uncharacterized protein</fullName>
    </submittedName>
</protein>
<name>A0A1R2BMI7_9CILI</name>
<evidence type="ECO:0000313" key="3">
    <source>
        <dbReference type="EMBL" id="OMJ77944.1"/>
    </source>
</evidence>
<evidence type="ECO:0000256" key="1">
    <source>
        <dbReference type="SAM" id="MobiDB-lite"/>
    </source>
</evidence>
<gene>
    <name evidence="3" type="ORF">SteCoe_22338</name>
</gene>
<feature type="region of interest" description="Disordered" evidence="1">
    <location>
        <begin position="180"/>
        <end position="231"/>
    </location>
</feature>
<feature type="compositionally biased region" description="Acidic residues" evidence="1">
    <location>
        <begin position="220"/>
        <end position="231"/>
    </location>
</feature>
<keyword evidence="4" id="KW-1185">Reference proteome</keyword>